<dbReference type="Gene3D" id="1.10.3720.10">
    <property type="entry name" value="MetI-like"/>
    <property type="match status" value="1"/>
</dbReference>
<dbReference type="Proteomes" id="UP000278222">
    <property type="component" value="Unassembled WGS sequence"/>
</dbReference>
<evidence type="ECO:0000256" key="1">
    <source>
        <dbReference type="ARBA" id="ARBA00004429"/>
    </source>
</evidence>
<dbReference type="PANTHER" id="PTHR43357:SF4">
    <property type="entry name" value="INNER MEMBRANE ABC TRANSPORTER PERMEASE PROTEIN YDCV"/>
    <property type="match status" value="1"/>
</dbReference>
<evidence type="ECO:0000256" key="4">
    <source>
        <dbReference type="ARBA" id="ARBA00022519"/>
    </source>
</evidence>
<dbReference type="GO" id="GO:0055085">
    <property type="term" value="P:transmembrane transport"/>
    <property type="evidence" value="ECO:0007669"/>
    <property type="project" value="InterPro"/>
</dbReference>
<evidence type="ECO:0000256" key="5">
    <source>
        <dbReference type="ARBA" id="ARBA00022692"/>
    </source>
</evidence>
<keyword evidence="6 8" id="KW-1133">Transmembrane helix</keyword>
<name>A0A3N1M349_9PROT</name>
<dbReference type="PANTHER" id="PTHR43357">
    <property type="entry name" value="INNER MEMBRANE ABC TRANSPORTER PERMEASE PROTEIN YDCV"/>
    <property type="match status" value="1"/>
</dbReference>
<comment type="caution">
    <text evidence="10">The sequence shown here is derived from an EMBL/GenBank/DDBJ whole genome shotgun (WGS) entry which is preliminary data.</text>
</comment>
<keyword evidence="2 8" id="KW-0813">Transport</keyword>
<evidence type="ECO:0000259" key="9">
    <source>
        <dbReference type="PROSITE" id="PS50928"/>
    </source>
</evidence>
<keyword evidence="4" id="KW-0997">Cell inner membrane</keyword>
<gene>
    <name evidence="10" type="ORF">EDC65_1171</name>
</gene>
<proteinExistence type="inferred from homology"/>
<dbReference type="RefSeq" id="WP_123688689.1">
    <property type="nucleotide sequence ID" value="NZ_AP019700.1"/>
</dbReference>
<keyword evidence="11" id="KW-1185">Reference proteome</keyword>
<evidence type="ECO:0000256" key="8">
    <source>
        <dbReference type="RuleBase" id="RU363032"/>
    </source>
</evidence>
<dbReference type="AlphaFoldDB" id="A0A3N1M349"/>
<dbReference type="GO" id="GO:0005886">
    <property type="term" value="C:plasma membrane"/>
    <property type="evidence" value="ECO:0007669"/>
    <property type="project" value="UniProtKB-SubCell"/>
</dbReference>
<feature type="transmembrane region" description="Helical" evidence="8">
    <location>
        <begin position="144"/>
        <end position="163"/>
    </location>
</feature>
<dbReference type="SUPFAM" id="SSF161098">
    <property type="entry name" value="MetI-like"/>
    <property type="match status" value="1"/>
</dbReference>
<evidence type="ECO:0000313" key="11">
    <source>
        <dbReference type="Proteomes" id="UP000278222"/>
    </source>
</evidence>
<evidence type="ECO:0000256" key="2">
    <source>
        <dbReference type="ARBA" id="ARBA00022448"/>
    </source>
</evidence>
<comment type="subcellular location">
    <subcellularLocation>
        <location evidence="1">Cell inner membrane</location>
        <topology evidence="1">Multi-pass membrane protein</topology>
    </subcellularLocation>
    <subcellularLocation>
        <location evidence="8">Cell membrane</location>
        <topology evidence="8">Multi-pass membrane protein</topology>
    </subcellularLocation>
</comment>
<organism evidence="10 11">
    <name type="scientific">Stella humosa</name>
    <dbReference type="NCBI Taxonomy" id="94"/>
    <lineage>
        <taxon>Bacteria</taxon>
        <taxon>Pseudomonadati</taxon>
        <taxon>Pseudomonadota</taxon>
        <taxon>Alphaproteobacteria</taxon>
        <taxon>Rhodospirillales</taxon>
        <taxon>Stellaceae</taxon>
        <taxon>Stella</taxon>
    </lineage>
</organism>
<keyword evidence="5 8" id="KW-0812">Transmembrane</keyword>
<feature type="transmembrane region" description="Helical" evidence="8">
    <location>
        <begin position="110"/>
        <end position="132"/>
    </location>
</feature>
<dbReference type="InterPro" id="IPR035906">
    <property type="entry name" value="MetI-like_sf"/>
</dbReference>
<reference evidence="10 11" key="1">
    <citation type="submission" date="2018-11" db="EMBL/GenBank/DDBJ databases">
        <title>Genomic Encyclopedia of Type Strains, Phase IV (KMG-IV): sequencing the most valuable type-strain genomes for metagenomic binning, comparative biology and taxonomic classification.</title>
        <authorList>
            <person name="Goeker M."/>
        </authorList>
    </citation>
    <scope>NUCLEOTIDE SEQUENCE [LARGE SCALE GENOMIC DNA]</scope>
    <source>
        <strain evidence="10 11">DSM 5900</strain>
    </source>
</reference>
<feature type="transmembrane region" description="Helical" evidence="8">
    <location>
        <begin position="16"/>
        <end position="41"/>
    </location>
</feature>
<accession>A0A3N1M349</accession>
<comment type="similarity">
    <text evidence="8">Belongs to the binding-protein-dependent transport system permease family.</text>
</comment>
<dbReference type="OrthoDB" id="7268769at2"/>
<evidence type="ECO:0000256" key="6">
    <source>
        <dbReference type="ARBA" id="ARBA00022989"/>
    </source>
</evidence>
<keyword evidence="3" id="KW-1003">Cell membrane</keyword>
<dbReference type="Pfam" id="PF00528">
    <property type="entry name" value="BPD_transp_1"/>
    <property type="match status" value="1"/>
</dbReference>
<keyword evidence="7 8" id="KW-0472">Membrane</keyword>
<dbReference type="CDD" id="cd06261">
    <property type="entry name" value="TM_PBP2"/>
    <property type="match status" value="1"/>
</dbReference>
<dbReference type="InterPro" id="IPR000515">
    <property type="entry name" value="MetI-like"/>
</dbReference>
<evidence type="ECO:0000256" key="3">
    <source>
        <dbReference type="ARBA" id="ARBA00022475"/>
    </source>
</evidence>
<dbReference type="EMBL" id="RJKX01000011">
    <property type="protein sequence ID" value="ROQ01984.1"/>
    <property type="molecule type" value="Genomic_DNA"/>
</dbReference>
<dbReference type="PROSITE" id="PS50928">
    <property type="entry name" value="ABC_TM1"/>
    <property type="match status" value="1"/>
</dbReference>
<evidence type="ECO:0000313" key="10">
    <source>
        <dbReference type="EMBL" id="ROQ01984.1"/>
    </source>
</evidence>
<sequence>MADPVSGVPIGRGRRLWLYALGFLIVLFLVLPTIIVVPMSFSGTRFLRFPPDQLSVRWYMTYFNSIEWRDATWVSLKAAVLTMLVATPLGVMAAYGLHSTRSKWARAVETALIAPLILPLILVSIGIFFLYARLGLNNTLSGLVLAHACLAMPFVFVTVLAGMKGYDMNQERVARSLGASRLTAFFTVTLPQIRFSVFSGALLAFITSLDEVVVALFISGGENATLTRRMFTALRDEIDPTVAAISSLLVALTLTLLALGLVFGDRRAGAR</sequence>
<feature type="domain" description="ABC transmembrane type-1" evidence="9">
    <location>
        <begin position="72"/>
        <end position="260"/>
    </location>
</feature>
<protein>
    <submittedName>
        <fullName evidence="10">Putative spermidine/putrescine transport system permease protein</fullName>
    </submittedName>
</protein>
<evidence type="ECO:0000256" key="7">
    <source>
        <dbReference type="ARBA" id="ARBA00023136"/>
    </source>
</evidence>
<feature type="transmembrane region" description="Helical" evidence="8">
    <location>
        <begin position="78"/>
        <end position="98"/>
    </location>
</feature>
<feature type="transmembrane region" description="Helical" evidence="8">
    <location>
        <begin position="242"/>
        <end position="263"/>
    </location>
</feature>